<evidence type="ECO:0000313" key="3">
    <source>
        <dbReference type="Proteomes" id="UP001197093"/>
    </source>
</evidence>
<evidence type="ECO:0000256" key="1">
    <source>
        <dbReference type="SAM" id="MobiDB-lite"/>
    </source>
</evidence>
<name>A0AAD4HY26_9PEZI</name>
<feature type="region of interest" description="Disordered" evidence="1">
    <location>
        <begin position="648"/>
        <end position="739"/>
    </location>
</feature>
<feature type="compositionally biased region" description="Low complexity" evidence="1">
    <location>
        <begin position="561"/>
        <end position="577"/>
    </location>
</feature>
<protein>
    <submittedName>
        <fullName evidence="2">Uncharacterized protein</fullName>
    </submittedName>
</protein>
<accession>A0AAD4HY26</accession>
<feature type="compositionally biased region" description="Basic and acidic residues" evidence="1">
    <location>
        <begin position="543"/>
        <end position="553"/>
    </location>
</feature>
<feature type="compositionally biased region" description="Basic and acidic residues" evidence="1">
    <location>
        <begin position="451"/>
        <end position="461"/>
    </location>
</feature>
<feature type="compositionally biased region" description="Acidic residues" evidence="1">
    <location>
        <begin position="676"/>
        <end position="688"/>
    </location>
</feature>
<feature type="region of interest" description="Disordered" evidence="1">
    <location>
        <begin position="511"/>
        <end position="586"/>
    </location>
</feature>
<feature type="compositionally biased region" description="Polar residues" evidence="1">
    <location>
        <begin position="29"/>
        <end position="48"/>
    </location>
</feature>
<feature type="region of interest" description="Disordered" evidence="1">
    <location>
        <begin position="14"/>
        <end position="81"/>
    </location>
</feature>
<feature type="region of interest" description="Disordered" evidence="1">
    <location>
        <begin position="308"/>
        <end position="336"/>
    </location>
</feature>
<organism evidence="2 3">
    <name type="scientific">Staphylotrichum longicolle</name>
    <dbReference type="NCBI Taxonomy" id="669026"/>
    <lineage>
        <taxon>Eukaryota</taxon>
        <taxon>Fungi</taxon>
        <taxon>Dikarya</taxon>
        <taxon>Ascomycota</taxon>
        <taxon>Pezizomycotina</taxon>
        <taxon>Sordariomycetes</taxon>
        <taxon>Sordariomycetidae</taxon>
        <taxon>Sordariales</taxon>
        <taxon>Chaetomiaceae</taxon>
        <taxon>Staphylotrichum</taxon>
    </lineage>
</organism>
<feature type="compositionally biased region" description="Low complexity" evidence="1">
    <location>
        <begin position="431"/>
        <end position="441"/>
    </location>
</feature>
<gene>
    <name evidence="2" type="ORF">NEMBOFW57_009789</name>
</gene>
<sequence>MSLRPLPLAVFFPAQGGVPVGPQPLGPRNVTTPGANNNANTYVASQASDDGHQSSSHRSKGSSLETWGSTKAFGGDKRHWEEKADDDKAYNQEAYNVDNEDGTCGYVSNRYYREGSGGVDDNEAHDEETYDAYDQDDPRLPHSSKHVWLSEEEKVRVAFNRVRTSAAKVDLDRSPFFPRTPAEYVGLKADMVEAKVARLKTKVAEKEMLLQGLRNPRWKAVLVVGPFGQIEEKLLPVYYDSQEDKIPDPSAQPSSKSAQEDHDNRTSKSASPHYRESNKGTSKINTFGAWEQSASHFPPAIAPFSKQQANAISPAANPPRSDSPTHDLFSDNDSFKVPLHTPVERRRIKSAILLREVASHAAARRGSLEETKRNLDSGSDEHAHRGNGWLEDDGYKSDSSFTPSDYRPKRFHKDKENEKNWHAVQDDDNFSDSSSTSGDSSTPAKQVVVGDEARNDKVEEDPCHQINAISEEKSVSDCSDISSFTPSDYKFDSFKFYETLDGKWEAKGKGKAQEYNSHGQDNAARRNVTQMKTARKKATQRITPEKKLTRDMSRPQPPAEPTTAPSEASTTSTFTPSDYDPRKLNVNLDPTPFPLIITTPPTSPHLATLHHALRDKLSPIFARPSNPFTPTRADLLLLLPSCHPALGKLSSSTHHGRGHHQDNQDGQNQDNGRVENEDEKEEEEEEQGPDCPWPTYAEFTSEGDARVKHHQHPDSGSADFLFGDNNNNTSAGAQTSLGRFLPVPRLEGVVDPRLGTEEE</sequence>
<dbReference type="AlphaFoldDB" id="A0AAD4HY26"/>
<keyword evidence="3" id="KW-1185">Reference proteome</keyword>
<feature type="region of interest" description="Disordered" evidence="1">
    <location>
        <begin position="242"/>
        <end position="281"/>
    </location>
</feature>
<feature type="compositionally biased region" description="Polar residues" evidence="1">
    <location>
        <begin position="724"/>
        <end position="737"/>
    </location>
</feature>
<dbReference type="EMBL" id="JAHCVI010000005">
    <property type="protein sequence ID" value="KAG7285168.1"/>
    <property type="molecule type" value="Genomic_DNA"/>
</dbReference>
<reference evidence="2" key="1">
    <citation type="submission" date="2023-02" db="EMBL/GenBank/DDBJ databases">
        <authorList>
            <person name="Palmer J.M."/>
        </authorList>
    </citation>
    <scope>NUCLEOTIDE SEQUENCE</scope>
    <source>
        <strain evidence="2">FW57</strain>
    </source>
</reference>
<comment type="caution">
    <text evidence="2">The sequence shown here is derived from an EMBL/GenBank/DDBJ whole genome shotgun (WGS) entry which is preliminary data.</text>
</comment>
<evidence type="ECO:0000313" key="2">
    <source>
        <dbReference type="EMBL" id="KAG7285168.1"/>
    </source>
</evidence>
<feature type="compositionally biased region" description="Basic and acidic residues" evidence="1">
    <location>
        <begin position="413"/>
        <end position="425"/>
    </location>
</feature>
<proteinExistence type="predicted"/>
<feature type="region of interest" description="Disordered" evidence="1">
    <location>
        <begin position="360"/>
        <end position="461"/>
    </location>
</feature>
<dbReference type="Proteomes" id="UP001197093">
    <property type="component" value="Unassembled WGS sequence"/>
</dbReference>
<feature type="compositionally biased region" description="Basic and acidic residues" evidence="1">
    <location>
        <begin position="366"/>
        <end position="384"/>
    </location>
</feature>